<protein>
    <submittedName>
        <fullName evidence="1">Uncharacterized protein</fullName>
    </submittedName>
</protein>
<dbReference type="OrthoDB" id="1900518at2"/>
<sequence length="146" mass="16994">MKHSHKDLDYKKFIYIFNTEGKKAAKEFVLSTTSFNYDYYVKLLKKYTGYVYNRQLKIYEPLSDESNAFISIDDLLSKGKNDATPIVASFPEKLYCKDPIDLLNIDLLQDRLMELSKYIKIAPSAKTIEINIIRLRESGYDVSIIN</sequence>
<organism evidence="1 2">
    <name type="scientific">Clostridium puniceum</name>
    <dbReference type="NCBI Taxonomy" id="29367"/>
    <lineage>
        <taxon>Bacteria</taxon>
        <taxon>Bacillati</taxon>
        <taxon>Bacillota</taxon>
        <taxon>Clostridia</taxon>
        <taxon>Eubacteriales</taxon>
        <taxon>Clostridiaceae</taxon>
        <taxon>Clostridium</taxon>
    </lineage>
</organism>
<proteinExistence type="predicted"/>
<gene>
    <name evidence="1" type="ORF">CLPUN_17870</name>
</gene>
<comment type="caution">
    <text evidence="1">The sequence shown here is derived from an EMBL/GenBank/DDBJ whole genome shotgun (WGS) entry which is preliminary data.</text>
</comment>
<name>A0A1S8TMD2_9CLOT</name>
<evidence type="ECO:0000313" key="2">
    <source>
        <dbReference type="Proteomes" id="UP000190890"/>
    </source>
</evidence>
<dbReference type="Proteomes" id="UP000190890">
    <property type="component" value="Unassembled WGS sequence"/>
</dbReference>
<reference evidence="1 2" key="1">
    <citation type="submission" date="2016-05" db="EMBL/GenBank/DDBJ databases">
        <title>Microbial solvent formation.</title>
        <authorList>
            <person name="Poehlein A."/>
            <person name="Montoya Solano J.D."/>
            <person name="Flitsch S."/>
            <person name="Krabben P."/>
            <person name="Duerre P."/>
            <person name="Daniel R."/>
        </authorList>
    </citation>
    <scope>NUCLEOTIDE SEQUENCE [LARGE SCALE GENOMIC DNA]</scope>
    <source>
        <strain evidence="1 2">DSM 2619</strain>
    </source>
</reference>
<dbReference type="AlphaFoldDB" id="A0A1S8TMD2"/>
<accession>A0A1S8TMD2</accession>
<keyword evidence="2" id="KW-1185">Reference proteome</keyword>
<evidence type="ECO:0000313" key="1">
    <source>
        <dbReference type="EMBL" id="OOM78927.1"/>
    </source>
</evidence>
<dbReference type="EMBL" id="LZZM01000115">
    <property type="protein sequence ID" value="OOM78927.1"/>
    <property type="molecule type" value="Genomic_DNA"/>
</dbReference>
<dbReference type="RefSeq" id="WP_077846954.1">
    <property type="nucleotide sequence ID" value="NZ_LZZM01000115.1"/>
</dbReference>